<dbReference type="InterPro" id="IPR029058">
    <property type="entry name" value="AB_hydrolase_fold"/>
</dbReference>
<dbReference type="GO" id="GO:0035197">
    <property type="term" value="F:siRNA binding"/>
    <property type="evidence" value="ECO:0007669"/>
    <property type="project" value="TreeGrafter"/>
</dbReference>
<evidence type="ECO:0000313" key="2">
    <source>
        <dbReference type="EMBL" id="KAG5682205.1"/>
    </source>
</evidence>
<dbReference type="GO" id="GO:0031048">
    <property type="term" value="P:regulatory ncRNA-mediated heterochromatin formation"/>
    <property type="evidence" value="ECO:0007669"/>
    <property type="project" value="TreeGrafter"/>
</dbReference>
<dbReference type="InterPro" id="IPR048263">
    <property type="entry name" value="Arb2"/>
</dbReference>
<feature type="domain" description="Arb2" evidence="1">
    <location>
        <begin position="17"/>
        <end position="165"/>
    </location>
</feature>
<dbReference type="Pfam" id="PF22749">
    <property type="entry name" value="Arb2"/>
    <property type="match status" value="2"/>
</dbReference>
<dbReference type="EMBL" id="JADBJN010000001">
    <property type="protein sequence ID" value="KAG5682205.1"/>
    <property type="molecule type" value="Genomic_DNA"/>
</dbReference>
<evidence type="ECO:0000313" key="3">
    <source>
        <dbReference type="Proteomes" id="UP001107558"/>
    </source>
</evidence>
<accession>A0A9J6CJR2</accession>
<keyword evidence="3" id="KW-1185">Reference proteome</keyword>
<dbReference type="InterPro" id="IPR053858">
    <property type="entry name" value="Arb2_dom"/>
</dbReference>
<comment type="caution">
    <text evidence="2">The sequence shown here is derived from an EMBL/GenBank/DDBJ whole genome shotgun (WGS) entry which is preliminary data.</text>
</comment>
<dbReference type="Gene3D" id="3.40.50.1820">
    <property type="entry name" value="alpha/beta hydrolase"/>
    <property type="match status" value="1"/>
</dbReference>
<evidence type="ECO:0000259" key="1">
    <source>
        <dbReference type="Pfam" id="PF22749"/>
    </source>
</evidence>
<dbReference type="Proteomes" id="UP001107558">
    <property type="component" value="Chromosome 1"/>
</dbReference>
<gene>
    <name evidence="2" type="ORF">PVAND_011571</name>
</gene>
<name>A0A9J6CJR2_POLVA</name>
<sequence>MFIRKIFSSFVMANSMKKTLKDFGYAFNKEGKLRQIDPNSNEITDVPFQFEISSSRSKNQENYEALGEVINEYVYELLEQNNMHRLYFPENTPKEKASFVFSTFSDLEKQIDKLMIIVHGSGVVRAGQWARSLIINDSLDKGTVLPYIKRAREYGYEVIVTNTNDKKIGGRNPEEHAQNVWNLFTSKSKHIAIVAHSYGGVVVTDLAEKFKKDFDEKVFAVAFTDSVHGSRSVSSRLIDIGVNFVSSDAPLNEKLQSYNDIERRSAGTPKHELTSYQCMEKLFEFILQKEKDINKKSEL</sequence>
<dbReference type="GO" id="GO:0005634">
    <property type="term" value="C:nucleus"/>
    <property type="evidence" value="ECO:0007669"/>
    <property type="project" value="TreeGrafter"/>
</dbReference>
<proteinExistence type="predicted"/>
<dbReference type="PANTHER" id="PTHR21357">
    <property type="entry name" value="FAM172 FAMILY PROTEIN HOMOLOG CG10038"/>
    <property type="match status" value="1"/>
</dbReference>
<protein>
    <recommendedName>
        <fullName evidence="1">Arb2 domain-containing protein</fullName>
    </recommendedName>
</protein>
<dbReference type="AlphaFoldDB" id="A0A9J6CJR2"/>
<dbReference type="OrthoDB" id="421951at2759"/>
<organism evidence="2 3">
    <name type="scientific">Polypedilum vanderplanki</name>
    <name type="common">Sleeping chironomid midge</name>
    <dbReference type="NCBI Taxonomy" id="319348"/>
    <lineage>
        <taxon>Eukaryota</taxon>
        <taxon>Metazoa</taxon>
        <taxon>Ecdysozoa</taxon>
        <taxon>Arthropoda</taxon>
        <taxon>Hexapoda</taxon>
        <taxon>Insecta</taxon>
        <taxon>Pterygota</taxon>
        <taxon>Neoptera</taxon>
        <taxon>Endopterygota</taxon>
        <taxon>Diptera</taxon>
        <taxon>Nematocera</taxon>
        <taxon>Chironomoidea</taxon>
        <taxon>Chironomidae</taxon>
        <taxon>Chironominae</taxon>
        <taxon>Polypedilum</taxon>
        <taxon>Polypedilum</taxon>
    </lineage>
</organism>
<dbReference type="SUPFAM" id="SSF53474">
    <property type="entry name" value="alpha/beta-Hydrolases"/>
    <property type="match status" value="1"/>
</dbReference>
<reference evidence="2" key="1">
    <citation type="submission" date="2021-03" db="EMBL/GenBank/DDBJ databases">
        <title>Chromosome level genome of the anhydrobiotic midge Polypedilum vanderplanki.</title>
        <authorList>
            <person name="Yoshida Y."/>
            <person name="Kikawada T."/>
            <person name="Gusev O."/>
        </authorList>
    </citation>
    <scope>NUCLEOTIDE SEQUENCE</scope>
    <source>
        <strain evidence="2">NIAS01</strain>
        <tissue evidence="2">Whole body or cell culture</tissue>
    </source>
</reference>
<dbReference type="PANTHER" id="PTHR21357:SF4">
    <property type="entry name" value="FAM172 FAMILY PROTEIN HOMOLOG CG10038"/>
    <property type="match status" value="1"/>
</dbReference>
<feature type="domain" description="Arb2" evidence="1">
    <location>
        <begin position="170"/>
        <end position="233"/>
    </location>
</feature>